<evidence type="ECO:0000313" key="3">
    <source>
        <dbReference type="EMBL" id="KDN81804.1"/>
    </source>
</evidence>
<keyword evidence="4" id="KW-1185">Reference proteome</keyword>
<feature type="transmembrane region" description="Helical" evidence="2">
    <location>
        <begin position="47"/>
        <end position="65"/>
    </location>
</feature>
<protein>
    <submittedName>
        <fullName evidence="3">Uncharacterized protein</fullName>
    </submittedName>
</protein>
<feature type="compositionally biased region" description="Pro residues" evidence="1">
    <location>
        <begin position="224"/>
        <end position="238"/>
    </location>
</feature>
<comment type="caution">
    <text evidence="3">The sequence shown here is derived from an EMBL/GenBank/DDBJ whole genome shotgun (WGS) entry which is preliminary data.</text>
</comment>
<gene>
    <name evidence="3" type="ORF">KCH_65240</name>
</gene>
<keyword evidence="2" id="KW-0472">Membrane</keyword>
<dbReference type="AlphaFoldDB" id="A0A066YPA0"/>
<dbReference type="eggNOG" id="ENOG50320X4">
    <property type="taxonomic scope" value="Bacteria"/>
</dbReference>
<proteinExistence type="predicted"/>
<evidence type="ECO:0000256" key="2">
    <source>
        <dbReference type="SAM" id="Phobius"/>
    </source>
</evidence>
<dbReference type="RefSeq" id="WP_035868325.1">
    <property type="nucleotide sequence ID" value="NZ_KK853997.1"/>
</dbReference>
<feature type="transmembrane region" description="Helical" evidence="2">
    <location>
        <begin position="77"/>
        <end position="96"/>
    </location>
</feature>
<keyword evidence="2" id="KW-1133">Transmembrane helix</keyword>
<feature type="region of interest" description="Disordered" evidence="1">
    <location>
        <begin position="216"/>
        <end position="238"/>
    </location>
</feature>
<evidence type="ECO:0000256" key="1">
    <source>
        <dbReference type="SAM" id="MobiDB-lite"/>
    </source>
</evidence>
<name>A0A066YPA0_9ACTN</name>
<reference evidence="3 4" key="1">
    <citation type="submission" date="2014-05" db="EMBL/GenBank/DDBJ databases">
        <title>Draft Genome Sequence of Kitasatospora cheerisanensis KCTC 2395.</title>
        <authorList>
            <person name="Nam D.H."/>
        </authorList>
    </citation>
    <scope>NUCLEOTIDE SEQUENCE [LARGE SCALE GENOMIC DNA]</scope>
    <source>
        <strain evidence="3 4">KCTC 2395</strain>
    </source>
</reference>
<feature type="transmembrane region" description="Helical" evidence="2">
    <location>
        <begin position="21"/>
        <end position="41"/>
    </location>
</feature>
<dbReference type="Proteomes" id="UP000027178">
    <property type="component" value="Unassembled WGS sequence"/>
</dbReference>
<accession>A0A066YPA0</accession>
<dbReference type="PATRIC" id="fig|1348663.4.peg.6315"/>
<dbReference type="HOGENOM" id="CLU_1000324_0_0_11"/>
<keyword evidence="2" id="KW-0812">Transmembrane</keyword>
<dbReference type="EMBL" id="JNBY01000131">
    <property type="protein sequence ID" value="KDN81804.1"/>
    <property type="molecule type" value="Genomic_DNA"/>
</dbReference>
<feature type="transmembrane region" description="Helical" evidence="2">
    <location>
        <begin position="102"/>
        <end position="118"/>
    </location>
</feature>
<dbReference type="OrthoDB" id="9956407at2"/>
<organism evidence="3 4">
    <name type="scientific">Kitasatospora cheerisanensis KCTC 2395</name>
    <dbReference type="NCBI Taxonomy" id="1348663"/>
    <lineage>
        <taxon>Bacteria</taxon>
        <taxon>Bacillati</taxon>
        <taxon>Actinomycetota</taxon>
        <taxon>Actinomycetes</taxon>
        <taxon>Kitasatosporales</taxon>
        <taxon>Streptomycetaceae</taxon>
        <taxon>Kitasatospora</taxon>
    </lineage>
</organism>
<sequence>MENGRSIPAAGTWPRLFWLRWVSLAVALGIGLAGGWLAGHVYPGRTAALAVAAMTYAAFMAFAAAGRDTMEHVHPVFGGWTSSLAAVVTIALGAAVGMPGGWPLLASLAAAAGAVFTARNDRSSRLFSLNRPRERALYERRFAEEAVTRRAVVVEMGKTLEEIDHRGRNSVPLTLRYTDGGDGESTVRTRYEFPVHLPPGLGAKATVRFLADNPSDRRVVLDPPALPEDPPQDAPPRG</sequence>
<evidence type="ECO:0000313" key="4">
    <source>
        <dbReference type="Proteomes" id="UP000027178"/>
    </source>
</evidence>